<dbReference type="InterPro" id="IPR018289">
    <property type="entry name" value="MULE_transposase_dom"/>
</dbReference>
<dbReference type="OMA" id="YTIHVMI"/>
<protein>
    <recommendedName>
        <fullName evidence="1">MULE transposase domain-containing protein</fullName>
    </recommendedName>
</protein>
<name>E9GJY3_DAPPU</name>
<feature type="domain" description="MULE transposase" evidence="1">
    <location>
        <begin position="313"/>
        <end position="388"/>
    </location>
</feature>
<dbReference type="Proteomes" id="UP000000305">
    <property type="component" value="Unassembled WGS sequence"/>
</dbReference>
<dbReference type="Pfam" id="PF10551">
    <property type="entry name" value="MULE"/>
    <property type="match status" value="1"/>
</dbReference>
<organism evidence="2 3">
    <name type="scientific">Daphnia pulex</name>
    <name type="common">Water flea</name>
    <dbReference type="NCBI Taxonomy" id="6669"/>
    <lineage>
        <taxon>Eukaryota</taxon>
        <taxon>Metazoa</taxon>
        <taxon>Ecdysozoa</taxon>
        <taxon>Arthropoda</taxon>
        <taxon>Crustacea</taxon>
        <taxon>Branchiopoda</taxon>
        <taxon>Diplostraca</taxon>
        <taxon>Cladocera</taxon>
        <taxon>Anomopoda</taxon>
        <taxon>Daphniidae</taxon>
        <taxon>Daphnia</taxon>
    </lineage>
</organism>
<dbReference type="PANTHER" id="PTHR20956">
    <property type="entry name" value="HEH2P"/>
    <property type="match status" value="1"/>
</dbReference>
<sequence length="512" mass="58147">MVSVFPVEVSPIDSLPLLAQALPEIRVEARVAVTFTITPPGENALHFSAEALAKWSSRYSIPLPLIENSAELLPPAPALVQPIPANAGPDDESSNDDEPVWQIKDHAIRKEGKTLYDRLGHSYHIKRTSKISRTWRCNRHAKPHFCRGIAFEVMGAKSFSVKVSHTCPANLDVERDASLITKAKVNACSNPLVSSRKVVEKEMLKIFQQNPDRNFPVVANVVRAVQRKKQSSYPKNRTDLHFEWGPFERCIPDGYFRADVVIDTPRRYARHLIFATDQQLHLLRKAKRWYGDGTFFLCPTPFYQVFGIHAFIRHGNLDKQVPLVTVLMSGKRKKDYVAVFSSILELPTPLGEPRVEEFMMDFEAAMWQACRAVFPTVKPVGCSFHLTQSFYRNIKAIGLSPAYRKDSQTRNTCRELLSLYLLPAEKIRKRFQSIASNATGLMLRFCNYVETTYINSTIWPPECWSMFMQHVRTNNNVEGLASTNLVAFLIKMHAKAEKLAMTAKLLSQKQVL</sequence>
<dbReference type="KEGG" id="dpx:DAPPUDRAFT_318890"/>
<dbReference type="HOGENOM" id="CLU_033585_0_0_1"/>
<dbReference type="OrthoDB" id="6358008at2759"/>
<dbReference type="eggNOG" id="ENOG502RZB7">
    <property type="taxonomic scope" value="Eukaryota"/>
</dbReference>
<proteinExistence type="predicted"/>
<reference evidence="2 3" key="1">
    <citation type="journal article" date="2011" name="Science">
        <title>The ecoresponsive genome of Daphnia pulex.</title>
        <authorList>
            <person name="Colbourne J.K."/>
            <person name="Pfrender M.E."/>
            <person name="Gilbert D."/>
            <person name="Thomas W.K."/>
            <person name="Tucker A."/>
            <person name="Oakley T.H."/>
            <person name="Tokishita S."/>
            <person name="Aerts A."/>
            <person name="Arnold G.J."/>
            <person name="Basu M.K."/>
            <person name="Bauer D.J."/>
            <person name="Caceres C.E."/>
            <person name="Carmel L."/>
            <person name="Casola C."/>
            <person name="Choi J.H."/>
            <person name="Detter J.C."/>
            <person name="Dong Q."/>
            <person name="Dusheyko S."/>
            <person name="Eads B.D."/>
            <person name="Frohlich T."/>
            <person name="Geiler-Samerotte K.A."/>
            <person name="Gerlach D."/>
            <person name="Hatcher P."/>
            <person name="Jogdeo S."/>
            <person name="Krijgsveld J."/>
            <person name="Kriventseva E.V."/>
            <person name="Kultz D."/>
            <person name="Laforsch C."/>
            <person name="Lindquist E."/>
            <person name="Lopez J."/>
            <person name="Manak J.R."/>
            <person name="Muller J."/>
            <person name="Pangilinan J."/>
            <person name="Patwardhan R.P."/>
            <person name="Pitluck S."/>
            <person name="Pritham E.J."/>
            <person name="Rechtsteiner A."/>
            <person name="Rho M."/>
            <person name="Rogozin I.B."/>
            <person name="Sakarya O."/>
            <person name="Salamov A."/>
            <person name="Schaack S."/>
            <person name="Shapiro H."/>
            <person name="Shiga Y."/>
            <person name="Skalitzky C."/>
            <person name="Smith Z."/>
            <person name="Souvorov A."/>
            <person name="Sung W."/>
            <person name="Tang Z."/>
            <person name="Tsuchiya D."/>
            <person name="Tu H."/>
            <person name="Vos H."/>
            <person name="Wang M."/>
            <person name="Wolf Y.I."/>
            <person name="Yamagata H."/>
            <person name="Yamada T."/>
            <person name="Ye Y."/>
            <person name="Shaw J.R."/>
            <person name="Andrews J."/>
            <person name="Crease T.J."/>
            <person name="Tang H."/>
            <person name="Lucas S.M."/>
            <person name="Robertson H.M."/>
            <person name="Bork P."/>
            <person name="Koonin E.V."/>
            <person name="Zdobnov E.M."/>
            <person name="Grigoriev I.V."/>
            <person name="Lynch M."/>
            <person name="Boore J.L."/>
        </authorList>
    </citation>
    <scope>NUCLEOTIDE SEQUENCE [LARGE SCALE GENOMIC DNA]</scope>
</reference>
<evidence type="ECO:0000259" key="1">
    <source>
        <dbReference type="Pfam" id="PF10551"/>
    </source>
</evidence>
<dbReference type="PANTHER" id="PTHR20956:SF12">
    <property type="entry name" value="FLYWCH-TYPE DOMAIN-CONTAINING PROTEIN"/>
    <property type="match status" value="1"/>
</dbReference>
<evidence type="ECO:0000313" key="3">
    <source>
        <dbReference type="Proteomes" id="UP000000305"/>
    </source>
</evidence>
<accession>E9GJY3</accession>
<dbReference type="PhylomeDB" id="E9GJY3"/>
<gene>
    <name evidence="2" type="ORF">DAPPUDRAFT_318890</name>
</gene>
<dbReference type="EMBL" id="GL732548">
    <property type="protein sequence ID" value="EFX80242.1"/>
    <property type="molecule type" value="Genomic_DNA"/>
</dbReference>
<keyword evidence="3" id="KW-1185">Reference proteome</keyword>
<dbReference type="InParanoid" id="E9GJY3"/>
<evidence type="ECO:0000313" key="2">
    <source>
        <dbReference type="EMBL" id="EFX80242.1"/>
    </source>
</evidence>
<dbReference type="AlphaFoldDB" id="E9GJY3"/>